<evidence type="ECO:0000313" key="2">
    <source>
        <dbReference type="Proteomes" id="UP000239522"/>
    </source>
</evidence>
<dbReference type="EMBL" id="MQUA01000013">
    <property type="protein sequence ID" value="PQB06134.1"/>
    <property type="molecule type" value="Genomic_DNA"/>
</dbReference>
<proteinExistence type="predicted"/>
<organism evidence="1 2">
    <name type="scientific">Polaribacter filamentus</name>
    <dbReference type="NCBI Taxonomy" id="53483"/>
    <lineage>
        <taxon>Bacteria</taxon>
        <taxon>Pseudomonadati</taxon>
        <taxon>Bacteroidota</taxon>
        <taxon>Flavobacteriia</taxon>
        <taxon>Flavobacteriales</taxon>
        <taxon>Flavobacteriaceae</taxon>
    </lineage>
</organism>
<gene>
    <name evidence="1" type="ORF">BST83_02250</name>
</gene>
<evidence type="ECO:0008006" key="3">
    <source>
        <dbReference type="Google" id="ProtNLM"/>
    </source>
</evidence>
<sequence length="64" mass="7340">MLQGDIENWKAINGKVTHKIPEKVKTVVAFPEKTNMKYAISKEEVFNALSKNVVIVDTRSFKKF</sequence>
<dbReference type="Proteomes" id="UP000239522">
    <property type="component" value="Unassembled WGS sequence"/>
</dbReference>
<reference evidence="1 2" key="1">
    <citation type="submission" date="2016-11" db="EMBL/GenBank/DDBJ databases">
        <title>Trade-off between light-utilization and light-protection in marine flavobacteria.</title>
        <authorList>
            <person name="Kumagai Y."/>
        </authorList>
    </citation>
    <scope>NUCLEOTIDE SEQUENCE [LARGE SCALE GENOMIC DNA]</scope>
    <source>
        <strain evidence="1 2">ATCC 700397</strain>
    </source>
</reference>
<accession>A0A2S7KU13</accession>
<dbReference type="RefSeq" id="WP_104808395.1">
    <property type="nucleotide sequence ID" value="NZ_MQUA01000013.1"/>
</dbReference>
<evidence type="ECO:0000313" key="1">
    <source>
        <dbReference type="EMBL" id="PQB06134.1"/>
    </source>
</evidence>
<comment type="caution">
    <text evidence="1">The sequence shown here is derived from an EMBL/GenBank/DDBJ whole genome shotgun (WGS) entry which is preliminary data.</text>
</comment>
<protein>
    <recommendedName>
        <fullName evidence="3">Rhodanese domain-containing protein</fullName>
    </recommendedName>
</protein>
<name>A0A2S7KU13_9FLAO</name>
<dbReference type="AlphaFoldDB" id="A0A2S7KU13"/>
<keyword evidence="2" id="KW-1185">Reference proteome</keyword>